<keyword evidence="1 2" id="KW-0597">Phosphoprotein</keyword>
<organism evidence="4 5">
    <name type="scientific">Pendulispora albinea</name>
    <dbReference type="NCBI Taxonomy" id="2741071"/>
    <lineage>
        <taxon>Bacteria</taxon>
        <taxon>Pseudomonadati</taxon>
        <taxon>Myxococcota</taxon>
        <taxon>Myxococcia</taxon>
        <taxon>Myxococcales</taxon>
        <taxon>Sorangiineae</taxon>
        <taxon>Pendulisporaceae</taxon>
        <taxon>Pendulispora</taxon>
    </lineage>
</organism>
<evidence type="ECO:0000313" key="4">
    <source>
        <dbReference type="EMBL" id="WXB12471.1"/>
    </source>
</evidence>
<gene>
    <name evidence="4" type="ORF">LZC94_32060</name>
</gene>
<dbReference type="RefSeq" id="WP_394822093.1">
    <property type="nucleotide sequence ID" value="NZ_CP089984.1"/>
</dbReference>
<name>A0ABZ2LNI2_9BACT</name>
<dbReference type="InterPro" id="IPR050595">
    <property type="entry name" value="Bact_response_regulator"/>
</dbReference>
<evidence type="ECO:0000313" key="5">
    <source>
        <dbReference type="Proteomes" id="UP001370348"/>
    </source>
</evidence>
<dbReference type="PROSITE" id="PS50110">
    <property type="entry name" value="RESPONSE_REGULATORY"/>
    <property type="match status" value="1"/>
</dbReference>
<evidence type="ECO:0000259" key="3">
    <source>
        <dbReference type="PROSITE" id="PS50110"/>
    </source>
</evidence>
<dbReference type="SUPFAM" id="SSF52172">
    <property type="entry name" value="CheY-like"/>
    <property type="match status" value="1"/>
</dbReference>
<feature type="modified residue" description="4-aspartylphosphate" evidence="2">
    <location>
        <position position="87"/>
    </location>
</feature>
<dbReference type="InterPro" id="IPR011006">
    <property type="entry name" value="CheY-like_superfamily"/>
</dbReference>
<reference evidence="4 5" key="1">
    <citation type="submission" date="2021-12" db="EMBL/GenBank/DDBJ databases">
        <title>Discovery of the Pendulisporaceae a myxobacterial family with distinct sporulation behavior and unique specialized metabolism.</title>
        <authorList>
            <person name="Garcia R."/>
            <person name="Popoff A."/>
            <person name="Bader C.D."/>
            <person name="Loehr J."/>
            <person name="Walesch S."/>
            <person name="Walt C."/>
            <person name="Boldt J."/>
            <person name="Bunk B."/>
            <person name="Haeckl F.J.F.P.J."/>
            <person name="Gunesch A.P."/>
            <person name="Birkelbach J."/>
            <person name="Nuebel U."/>
            <person name="Pietschmann T."/>
            <person name="Bach T."/>
            <person name="Mueller R."/>
        </authorList>
    </citation>
    <scope>NUCLEOTIDE SEQUENCE [LARGE SCALE GENOMIC DNA]</scope>
    <source>
        <strain evidence="4 5">MSr11954</strain>
    </source>
</reference>
<feature type="domain" description="Response regulatory" evidence="3">
    <location>
        <begin position="6"/>
        <end position="155"/>
    </location>
</feature>
<protein>
    <submittedName>
        <fullName evidence="4">Response regulator</fullName>
    </submittedName>
</protein>
<dbReference type="PANTHER" id="PTHR44591">
    <property type="entry name" value="STRESS RESPONSE REGULATOR PROTEIN 1"/>
    <property type="match status" value="1"/>
</dbReference>
<sequence>MEGPRRILVVDDNAAIHEDFRKVLCPLPADPSLGSLESALFGGGGPVPQRDPTLEYVVDYASQGQAGYDMVVRARERGRPYALAFVDMKMPPGWDGVETIKHMIGKDPDLEVVICSAYSDYSWHDVIRRLNRTGLRLLKKPFDSKDVLDLAWSLTSRWLRRARARIA</sequence>
<evidence type="ECO:0000256" key="2">
    <source>
        <dbReference type="PROSITE-ProRule" id="PRU00169"/>
    </source>
</evidence>
<dbReference type="Proteomes" id="UP001370348">
    <property type="component" value="Chromosome"/>
</dbReference>
<dbReference type="EMBL" id="CP089984">
    <property type="protein sequence ID" value="WXB12471.1"/>
    <property type="molecule type" value="Genomic_DNA"/>
</dbReference>
<dbReference type="PANTHER" id="PTHR44591:SF3">
    <property type="entry name" value="RESPONSE REGULATORY DOMAIN-CONTAINING PROTEIN"/>
    <property type="match status" value="1"/>
</dbReference>
<keyword evidence="5" id="KW-1185">Reference proteome</keyword>
<proteinExistence type="predicted"/>
<dbReference type="InterPro" id="IPR001789">
    <property type="entry name" value="Sig_transdc_resp-reg_receiver"/>
</dbReference>
<dbReference type="Gene3D" id="3.40.50.2300">
    <property type="match status" value="1"/>
</dbReference>
<dbReference type="Pfam" id="PF00072">
    <property type="entry name" value="Response_reg"/>
    <property type="match status" value="1"/>
</dbReference>
<evidence type="ECO:0000256" key="1">
    <source>
        <dbReference type="ARBA" id="ARBA00022553"/>
    </source>
</evidence>
<accession>A0ABZ2LNI2</accession>